<dbReference type="EMBL" id="CP049075">
    <property type="protein sequence ID" value="QLI05923.1"/>
    <property type="molecule type" value="Genomic_DNA"/>
</dbReference>
<dbReference type="KEGG" id="cinf:CINF_1443"/>
<dbReference type="SUPFAM" id="SSF56935">
    <property type="entry name" value="Porins"/>
    <property type="match status" value="1"/>
</dbReference>
<dbReference type="InterPro" id="IPR008439">
    <property type="entry name" value="Campylo_MOMP"/>
</dbReference>
<sequence length="435" mass="47743">MKLFKMSLAAVVALGALSSVASATPLEEAIKDVDVSGFGRYRYDSTNTENTTKNATTNQETKTKNSDAFHRFTLDANFKAALDDNFFSVVGVRYDARDISGDHRNVNVGSNVNGFRQGVNSGSHGWGGSNGESFSVRQYYVGYQVDALTLLAGRQPLGTYFTDDMLGTGIKAVYSGVDGMTFAALAMDDLEDDGDIGSSGLGQIVGLKKGGTGGYTYQQNLYGVAALGDFDMVNVQLWGAYLENVTFLYALDLGLNYDISDDFNVHGKANLAYTALKGGFKDDVFAGVKGAKADKTMFWGLTAGLSASGFDFDAGYLKFGKDDRYGLSSFEDNGGFIVAGEDLLDYTLYNGENKYWFVTAKYTMDQYSVGADYVQGDVKYEGAQSKDKNKEIVGRLGYKYNEKLDFTSYYSWVENKKDNVKDKSHHFRFEARYNF</sequence>
<protein>
    <submittedName>
        <fullName evidence="2">Major outer membrane protein</fullName>
    </submittedName>
</protein>
<accession>A0A7H9CII6</accession>
<dbReference type="Pfam" id="PF05538">
    <property type="entry name" value="Campylo_MOMP"/>
    <property type="match status" value="1"/>
</dbReference>
<dbReference type="Proteomes" id="UP000509414">
    <property type="component" value="Chromosome"/>
</dbReference>
<gene>
    <name evidence="2" type="primary">cmp</name>
    <name evidence="2" type="ORF">CINF_1443</name>
</gene>
<dbReference type="InterPro" id="IPR023614">
    <property type="entry name" value="Porin_dom_sf"/>
</dbReference>
<evidence type="ECO:0000256" key="1">
    <source>
        <dbReference type="SAM" id="SignalP"/>
    </source>
</evidence>
<evidence type="ECO:0000313" key="2">
    <source>
        <dbReference type="EMBL" id="QLI05923.1"/>
    </source>
</evidence>
<feature type="signal peptide" evidence="1">
    <location>
        <begin position="1"/>
        <end position="23"/>
    </location>
</feature>
<name>A0A7H9CII6_9BACT</name>
<evidence type="ECO:0000313" key="3">
    <source>
        <dbReference type="Proteomes" id="UP000509414"/>
    </source>
</evidence>
<dbReference type="RefSeq" id="WP_179975047.1">
    <property type="nucleotide sequence ID" value="NZ_CP049075.1"/>
</dbReference>
<proteinExistence type="predicted"/>
<feature type="chain" id="PRO_5028911739" evidence="1">
    <location>
        <begin position="24"/>
        <end position="435"/>
    </location>
</feature>
<dbReference type="AlphaFoldDB" id="A0A7H9CII6"/>
<dbReference type="Gene3D" id="2.40.160.10">
    <property type="entry name" value="Porin"/>
    <property type="match status" value="1"/>
</dbReference>
<organism evidence="2 3">
    <name type="scientific">Candidatus Campylobacter infans</name>
    <dbReference type="NCBI Taxonomy" id="2561898"/>
    <lineage>
        <taxon>Bacteria</taxon>
        <taxon>Pseudomonadati</taxon>
        <taxon>Campylobacterota</taxon>
        <taxon>Epsilonproteobacteria</taxon>
        <taxon>Campylobacterales</taxon>
        <taxon>Campylobacteraceae</taxon>
        <taxon>Campylobacter</taxon>
    </lineage>
</organism>
<keyword evidence="3" id="KW-1185">Reference proteome</keyword>
<reference evidence="2 3" key="1">
    <citation type="submission" date="2020-02" db="EMBL/GenBank/DDBJ databases">
        <title>Complete genome sequence of the novel Campylobacter species Candidatus Campylobacter infans.</title>
        <authorList>
            <person name="Duim B."/>
            <person name="Zomer A."/>
            <person name="van der Graaf L."/>
            <person name="Wagenaar J."/>
        </authorList>
    </citation>
    <scope>NUCLEOTIDE SEQUENCE [LARGE SCALE GENOMIC DNA]</scope>
    <source>
        <strain evidence="2 3">19S00001</strain>
    </source>
</reference>
<keyword evidence="1" id="KW-0732">Signal</keyword>